<keyword evidence="7" id="KW-0233">DNA recombination</keyword>
<reference evidence="10 11" key="1">
    <citation type="submission" date="2016-05" db="EMBL/GenBank/DDBJ databases">
        <title>Nuclear genome of Blastocystis sp. subtype 1 NandII.</title>
        <authorList>
            <person name="Gentekaki E."/>
            <person name="Curtis B."/>
            <person name="Stairs C."/>
            <person name="Eme L."/>
            <person name="Herman E."/>
            <person name="Klimes V."/>
            <person name="Arias M.C."/>
            <person name="Elias M."/>
            <person name="Hilliou F."/>
            <person name="Klute M."/>
            <person name="Malik S.-B."/>
            <person name="Pightling A."/>
            <person name="Rachubinski R."/>
            <person name="Salas D."/>
            <person name="Schlacht A."/>
            <person name="Suga H."/>
            <person name="Archibald J."/>
            <person name="Ball S.G."/>
            <person name="Clark G."/>
            <person name="Dacks J."/>
            <person name="Van Der Giezen M."/>
            <person name="Tsaousis A."/>
            <person name="Roger A."/>
        </authorList>
    </citation>
    <scope>NUCLEOTIDE SEQUENCE [LARGE SCALE GENOMIC DNA]</scope>
    <source>
        <strain evidence="11">ATCC 50177 / NandII</strain>
    </source>
</reference>
<dbReference type="GO" id="GO:0000150">
    <property type="term" value="F:DNA strand exchange activity"/>
    <property type="evidence" value="ECO:0007669"/>
    <property type="project" value="InterPro"/>
</dbReference>
<name>A0A196SGC2_BLAHN</name>
<protein>
    <recommendedName>
        <fullName evidence="7">DNA repair protein RAD51 homolog</fullName>
    </recommendedName>
</protein>
<dbReference type="InterPro" id="IPR010995">
    <property type="entry name" value="DNA_repair_Rad51/TF_NusA_a-hlx"/>
</dbReference>
<dbReference type="GO" id="GO:0042148">
    <property type="term" value="P:DNA strand invasion"/>
    <property type="evidence" value="ECO:0007669"/>
    <property type="project" value="TreeGrafter"/>
</dbReference>
<dbReference type="SMART" id="SM00382">
    <property type="entry name" value="AAA"/>
    <property type="match status" value="1"/>
</dbReference>
<evidence type="ECO:0000259" key="9">
    <source>
        <dbReference type="PROSITE" id="PS50163"/>
    </source>
</evidence>
<dbReference type="InterPro" id="IPR027417">
    <property type="entry name" value="P-loop_NTPase"/>
</dbReference>
<keyword evidence="7" id="KW-0238">DNA-binding</keyword>
<dbReference type="Proteomes" id="UP000078348">
    <property type="component" value="Unassembled WGS sequence"/>
</dbReference>
<dbReference type="GO" id="GO:0000730">
    <property type="term" value="P:DNA recombinase assembly"/>
    <property type="evidence" value="ECO:0007669"/>
    <property type="project" value="TreeGrafter"/>
</dbReference>
<keyword evidence="5 7" id="KW-0539">Nucleus</keyword>
<dbReference type="Pfam" id="PF08423">
    <property type="entry name" value="Rad51"/>
    <property type="match status" value="1"/>
</dbReference>
<dbReference type="EMBL" id="LXWW01000183">
    <property type="protein sequence ID" value="OAO15019.1"/>
    <property type="molecule type" value="Genomic_DNA"/>
</dbReference>
<dbReference type="GO" id="GO:0003697">
    <property type="term" value="F:single-stranded DNA binding"/>
    <property type="evidence" value="ECO:0007669"/>
    <property type="project" value="InterPro"/>
</dbReference>
<dbReference type="STRING" id="478820.A0A196SGC2"/>
<dbReference type="GO" id="GO:0000794">
    <property type="term" value="C:condensed nuclear chromosome"/>
    <property type="evidence" value="ECO:0007669"/>
    <property type="project" value="TreeGrafter"/>
</dbReference>
<dbReference type="AlphaFoldDB" id="A0A196SGC2"/>
<evidence type="ECO:0000256" key="7">
    <source>
        <dbReference type="RuleBase" id="RU364139"/>
    </source>
</evidence>
<evidence type="ECO:0000313" key="10">
    <source>
        <dbReference type="EMBL" id="OAO15019.1"/>
    </source>
</evidence>
<keyword evidence="7" id="KW-0234">DNA repair</keyword>
<dbReference type="NCBIfam" id="NF003301">
    <property type="entry name" value="PRK04301.1"/>
    <property type="match status" value="1"/>
</dbReference>
<evidence type="ECO:0000256" key="5">
    <source>
        <dbReference type="ARBA" id="ARBA00023242"/>
    </source>
</evidence>
<dbReference type="GO" id="GO:0007131">
    <property type="term" value="P:reciprocal meiotic recombination"/>
    <property type="evidence" value="ECO:0007669"/>
    <property type="project" value="TreeGrafter"/>
</dbReference>
<dbReference type="PANTHER" id="PTHR22942">
    <property type="entry name" value="RECA/RAD51/RADA DNA STRAND-PAIRING FAMILY MEMBER"/>
    <property type="match status" value="1"/>
</dbReference>
<dbReference type="GO" id="GO:1990426">
    <property type="term" value="P:mitotic recombination-dependent replication fork processing"/>
    <property type="evidence" value="ECO:0007669"/>
    <property type="project" value="InterPro"/>
</dbReference>
<dbReference type="GO" id="GO:0003690">
    <property type="term" value="F:double-stranded DNA binding"/>
    <property type="evidence" value="ECO:0007669"/>
    <property type="project" value="InterPro"/>
</dbReference>
<dbReference type="NCBIfam" id="TIGR02239">
    <property type="entry name" value="recomb_RAD51"/>
    <property type="match status" value="1"/>
</dbReference>
<evidence type="ECO:0000256" key="6">
    <source>
        <dbReference type="RuleBase" id="RU003422"/>
    </source>
</evidence>
<evidence type="ECO:0000256" key="4">
    <source>
        <dbReference type="ARBA" id="ARBA00022840"/>
    </source>
</evidence>
<dbReference type="SUPFAM" id="SSF47794">
    <property type="entry name" value="Rad51 N-terminal domain-like"/>
    <property type="match status" value="1"/>
</dbReference>
<comment type="subcellular location">
    <subcellularLocation>
        <location evidence="1 7">Nucleus</location>
    </subcellularLocation>
</comment>
<comment type="function">
    <text evidence="7">Binds to single and double-stranded DNA and exhibits DNA-dependent ATPase activity. Underwinds duplex DNA.</text>
</comment>
<dbReference type="GO" id="GO:0006312">
    <property type="term" value="P:mitotic recombination"/>
    <property type="evidence" value="ECO:0007669"/>
    <property type="project" value="TreeGrafter"/>
</dbReference>
<dbReference type="OrthoDB" id="10251254at2759"/>
<evidence type="ECO:0000256" key="2">
    <source>
        <dbReference type="ARBA" id="ARBA00007095"/>
    </source>
</evidence>
<dbReference type="InterPro" id="IPR013632">
    <property type="entry name" value="Rad51_C"/>
</dbReference>
<keyword evidence="4 6" id="KW-0067">ATP-binding</keyword>
<sequence>MQEQRDNEEMVDRSAGPLPLEKLEGAGINASDIKKLQEGGFYTVESVAMATMKKLIEVKGISEAKAIKIQQSAMKLVPMGFTSATEYNKLREDLIHISTGCKELDAILGGMETGSLTELYGEFRTGKTQLCHTLAVICQLPVEQGGGEGKALYIDTEGTFRPERLAQISQRFGLDANEVMDNIAYARAYNSEHQQQLLIQAGALMSESRYALVIVDSATALFRTDYTGRGELSTRQQNLAQFLRGLQKLADEYGVAVVVTNQVVANPDSGVFTKDPLKPIGGNIMAHASTTRLRLKKGRGTTRICKVVDSPCLPEGEASFGISEQGVVEATE</sequence>
<dbReference type="FunFam" id="3.40.50.300:FF:000092">
    <property type="entry name" value="DNA repair protein Rad51 homolog"/>
    <property type="match status" value="1"/>
</dbReference>
<dbReference type="GO" id="GO:0005524">
    <property type="term" value="F:ATP binding"/>
    <property type="evidence" value="ECO:0007669"/>
    <property type="project" value="UniProtKB-KW"/>
</dbReference>
<dbReference type="InterPro" id="IPR003593">
    <property type="entry name" value="AAA+_ATPase"/>
</dbReference>
<keyword evidence="11" id="KW-1185">Reference proteome</keyword>
<evidence type="ECO:0000313" key="11">
    <source>
        <dbReference type="Proteomes" id="UP000078348"/>
    </source>
</evidence>
<dbReference type="GO" id="GO:0140664">
    <property type="term" value="F:ATP-dependent DNA damage sensor activity"/>
    <property type="evidence" value="ECO:0007669"/>
    <property type="project" value="InterPro"/>
</dbReference>
<dbReference type="Gene3D" id="3.40.50.300">
    <property type="entry name" value="P-loop containing nucleotide triphosphate hydrolases"/>
    <property type="match status" value="1"/>
</dbReference>
<gene>
    <name evidence="10" type="ORF">AV274_3235</name>
</gene>
<dbReference type="PIRSF" id="PIRSF005856">
    <property type="entry name" value="Rad51"/>
    <property type="match status" value="1"/>
</dbReference>
<comment type="caution">
    <text evidence="10">The sequence shown here is derived from an EMBL/GenBank/DDBJ whole genome shotgun (WGS) entry which is preliminary data.</text>
</comment>
<dbReference type="GO" id="GO:0070192">
    <property type="term" value="P:chromosome organization involved in meiotic cell cycle"/>
    <property type="evidence" value="ECO:0007669"/>
    <property type="project" value="TreeGrafter"/>
</dbReference>
<dbReference type="Pfam" id="PF14520">
    <property type="entry name" value="HHH_5"/>
    <property type="match status" value="1"/>
</dbReference>
<dbReference type="PANTHER" id="PTHR22942:SF39">
    <property type="entry name" value="DNA REPAIR PROTEIN RAD51 HOMOLOG 1"/>
    <property type="match status" value="1"/>
</dbReference>
<dbReference type="PROSITE" id="PS50162">
    <property type="entry name" value="RECA_2"/>
    <property type="match status" value="1"/>
</dbReference>
<evidence type="ECO:0000256" key="1">
    <source>
        <dbReference type="ARBA" id="ARBA00004123"/>
    </source>
</evidence>
<dbReference type="InterPro" id="IPR011941">
    <property type="entry name" value="DNA_recomb/repair_Rad51"/>
</dbReference>
<keyword evidence="7" id="KW-0227">DNA damage</keyword>
<dbReference type="Gene3D" id="1.10.150.20">
    <property type="entry name" value="5' to 3' exonuclease, C-terminal subdomain"/>
    <property type="match status" value="1"/>
</dbReference>
<evidence type="ECO:0000259" key="8">
    <source>
        <dbReference type="PROSITE" id="PS50162"/>
    </source>
</evidence>
<dbReference type="FunFam" id="1.10.150.20:FF:000008">
    <property type="entry name" value="DNA repair protein RAD51 homolog"/>
    <property type="match status" value="1"/>
</dbReference>
<accession>A0A196SGC2</accession>
<evidence type="ECO:0000256" key="3">
    <source>
        <dbReference type="ARBA" id="ARBA00022741"/>
    </source>
</evidence>
<keyword evidence="3 6" id="KW-0547">Nucleotide-binding</keyword>
<dbReference type="InterPro" id="IPR020588">
    <property type="entry name" value="RecA_ATP-bd"/>
</dbReference>
<feature type="domain" description="RecA family profile 2" evidence="9">
    <location>
        <begin position="269"/>
        <end position="332"/>
    </location>
</feature>
<dbReference type="PROSITE" id="PS50163">
    <property type="entry name" value="RECA_3"/>
    <property type="match status" value="1"/>
</dbReference>
<dbReference type="SUPFAM" id="SSF52540">
    <property type="entry name" value="P-loop containing nucleoside triphosphate hydrolases"/>
    <property type="match status" value="1"/>
</dbReference>
<proteinExistence type="inferred from homology"/>
<organism evidence="10 11">
    <name type="scientific">Blastocystis sp. subtype 1 (strain ATCC 50177 / NandII)</name>
    <dbReference type="NCBI Taxonomy" id="478820"/>
    <lineage>
        <taxon>Eukaryota</taxon>
        <taxon>Sar</taxon>
        <taxon>Stramenopiles</taxon>
        <taxon>Bigyra</taxon>
        <taxon>Opalozoa</taxon>
        <taxon>Opalinata</taxon>
        <taxon>Blastocystidae</taxon>
        <taxon>Blastocystis</taxon>
    </lineage>
</organism>
<feature type="domain" description="RecA family profile 1" evidence="8">
    <location>
        <begin position="93"/>
        <end position="263"/>
    </location>
</feature>
<comment type="similarity">
    <text evidence="2 7">Belongs to the RecA family. RAD51 subfamily.</text>
</comment>
<dbReference type="InterPro" id="IPR016467">
    <property type="entry name" value="DNA_recomb/repair_RecA-like"/>
</dbReference>
<dbReference type="InterPro" id="IPR020587">
    <property type="entry name" value="RecA_monomer-monomer_interface"/>
</dbReference>